<dbReference type="PANTHER" id="PTHR43156:SF9">
    <property type="entry name" value="HAMP DOMAIN-CONTAINING PROTEIN"/>
    <property type="match status" value="1"/>
</dbReference>
<feature type="domain" description="PPM-type phosphatase" evidence="3">
    <location>
        <begin position="163"/>
        <end position="354"/>
    </location>
</feature>
<gene>
    <name evidence="4" type="ORF">HHU12_23515</name>
</gene>
<keyword evidence="5" id="KW-1185">Reference proteome</keyword>
<evidence type="ECO:0000256" key="1">
    <source>
        <dbReference type="ARBA" id="ARBA00022801"/>
    </source>
</evidence>
<dbReference type="RefSeq" id="WP_169659189.1">
    <property type="nucleotide sequence ID" value="NZ_JABANE010000081.1"/>
</dbReference>
<evidence type="ECO:0000259" key="3">
    <source>
        <dbReference type="Pfam" id="PF07228"/>
    </source>
</evidence>
<accession>A0A7X9XBU6</accession>
<dbReference type="InterPro" id="IPR036457">
    <property type="entry name" value="PPM-type-like_dom_sf"/>
</dbReference>
<dbReference type="GO" id="GO:0016791">
    <property type="term" value="F:phosphatase activity"/>
    <property type="evidence" value="ECO:0007669"/>
    <property type="project" value="TreeGrafter"/>
</dbReference>
<sequence length="359" mass="41453">MKVDDLQNKIKELEKQLSAKDEEIKRLKESETSLADANVRIAELFMDLEDAQDRIIDQKNEIQQQNEELSEHLEELSMINEQLNIAQTLNQNLQNHKLQADIIRRAHEKVLSSIHYAQNIQRSIFPSSETLRNNLSKYFKIFTPKDLVGGDFYWSKKIGNHNIFVVADCTGHGVPGAFMTLITITLLDRFVVEQKIVDPKVLNEKIDEAIITLLKQEGENSNRDSVDMVIFSEDYQNKTVTISSAKRTYYRSSDYGELEVVKGDRYTVGDNSVEQKVFTNKVFDRKIGDRYYFFSDGVTDQFGGPRNKKLGSKNLIRFLNTIQSKPLFQHQSLLEDFLTEWMEDEPQIDDIIITGLEIS</sequence>
<evidence type="ECO:0000256" key="2">
    <source>
        <dbReference type="SAM" id="Coils"/>
    </source>
</evidence>
<dbReference type="AlphaFoldDB" id="A0A7X9XBU6"/>
<evidence type="ECO:0000313" key="4">
    <source>
        <dbReference type="EMBL" id="NME70964.1"/>
    </source>
</evidence>
<name>A0A7X9XBU6_9BACT</name>
<dbReference type="CDD" id="cd21931">
    <property type="entry name" value="TD_EMAP-like"/>
    <property type="match status" value="1"/>
</dbReference>
<dbReference type="Pfam" id="PF07228">
    <property type="entry name" value="SpoIIE"/>
    <property type="match status" value="1"/>
</dbReference>
<dbReference type="Gene3D" id="3.60.40.10">
    <property type="entry name" value="PPM-type phosphatase domain"/>
    <property type="match status" value="1"/>
</dbReference>
<proteinExistence type="predicted"/>
<dbReference type="InterPro" id="IPR052016">
    <property type="entry name" value="Bact_Sigma-Reg"/>
</dbReference>
<comment type="caution">
    <text evidence="4">The sequence shown here is derived from an EMBL/GenBank/DDBJ whole genome shotgun (WGS) entry which is preliminary data.</text>
</comment>
<reference evidence="4 5" key="1">
    <citation type="submission" date="2020-04" db="EMBL/GenBank/DDBJ databases">
        <title>Flammeovirga sp. SR4, a novel species isolated from seawater.</title>
        <authorList>
            <person name="Wang X."/>
        </authorList>
    </citation>
    <scope>NUCLEOTIDE SEQUENCE [LARGE SCALE GENOMIC DNA]</scope>
    <source>
        <strain evidence="4 5">ATCC 23126</strain>
    </source>
</reference>
<dbReference type="PANTHER" id="PTHR43156">
    <property type="entry name" value="STAGE II SPORULATION PROTEIN E-RELATED"/>
    <property type="match status" value="1"/>
</dbReference>
<keyword evidence="2" id="KW-0175">Coiled coil</keyword>
<evidence type="ECO:0000313" key="5">
    <source>
        <dbReference type="Proteomes" id="UP000576082"/>
    </source>
</evidence>
<dbReference type="EMBL" id="JABANE010000081">
    <property type="protein sequence ID" value="NME70964.1"/>
    <property type="molecule type" value="Genomic_DNA"/>
</dbReference>
<dbReference type="Proteomes" id="UP000576082">
    <property type="component" value="Unassembled WGS sequence"/>
</dbReference>
<organism evidence="4 5">
    <name type="scientific">Flammeovirga aprica JL-4</name>
    <dbReference type="NCBI Taxonomy" id="694437"/>
    <lineage>
        <taxon>Bacteria</taxon>
        <taxon>Pseudomonadati</taxon>
        <taxon>Bacteroidota</taxon>
        <taxon>Cytophagia</taxon>
        <taxon>Cytophagales</taxon>
        <taxon>Flammeovirgaceae</taxon>
        <taxon>Flammeovirga</taxon>
    </lineage>
</organism>
<dbReference type="InterPro" id="IPR001932">
    <property type="entry name" value="PPM-type_phosphatase-like_dom"/>
</dbReference>
<dbReference type="InterPro" id="IPR049813">
    <property type="entry name" value="Elp-1-like_TD"/>
</dbReference>
<keyword evidence="1" id="KW-0378">Hydrolase</keyword>
<feature type="coiled-coil region" evidence="2">
    <location>
        <begin position="3"/>
        <end position="106"/>
    </location>
</feature>
<protein>
    <submittedName>
        <fullName evidence="4">SpoIIE family protein phosphatase</fullName>
    </submittedName>
</protein>